<proteinExistence type="predicted"/>
<reference evidence="2" key="1">
    <citation type="submission" date="2018-05" db="EMBL/GenBank/DDBJ databases">
        <authorList>
            <person name="Lanie J.A."/>
            <person name="Ng W.-L."/>
            <person name="Kazmierczak K.M."/>
            <person name="Andrzejewski T.M."/>
            <person name="Davidsen T.M."/>
            <person name="Wayne K.J."/>
            <person name="Tettelin H."/>
            <person name="Glass J.I."/>
            <person name="Rusch D."/>
            <person name="Podicherti R."/>
            <person name="Tsui H.-C.T."/>
            <person name="Winkler M.E."/>
        </authorList>
    </citation>
    <scope>NUCLEOTIDE SEQUENCE</scope>
</reference>
<keyword evidence="1" id="KW-0472">Membrane</keyword>
<evidence type="ECO:0000313" key="2">
    <source>
        <dbReference type="EMBL" id="SVE08788.1"/>
    </source>
</evidence>
<keyword evidence="1" id="KW-0812">Transmembrane</keyword>
<evidence type="ECO:0000256" key="1">
    <source>
        <dbReference type="SAM" id="Phobius"/>
    </source>
</evidence>
<sequence length="30" mass="3235">MKKGISIIGFADGIGTIIGVVFWFYMASVL</sequence>
<gene>
    <name evidence="2" type="ORF">METZ01_LOCUS461642</name>
</gene>
<keyword evidence="1" id="KW-1133">Transmembrane helix</keyword>
<protein>
    <submittedName>
        <fullName evidence="2">Uncharacterized protein</fullName>
    </submittedName>
</protein>
<dbReference type="AlphaFoldDB" id="A0A383ANU1"/>
<accession>A0A383ANU1</accession>
<feature type="transmembrane region" description="Helical" evidence="1">
    <location>
        <begin position="7"/>
        <end position="26"/>
    </location>
</feature>
<name>A0A383ANU1_9ZZZZ</name>
<organism evidence="2">
    <name type="scientific">marine metagenome</name>
    <dbReference type="NCBI Taxonomy" id="408172"/>
    <lineage>
        <taxon>unclassified sequences</taxon>
        <taxon>metagenomes</taxon>
        <taxon>ecological metagenomes</taxon>
    </lineage>
</organism>
<feature type="non-terminal residue" evidence="2">
    <location>
        <position position="30"/>
    </location>
</feature>
<dbReference type="EMBL" id="UINC01193257">
    <property type="protein sequence ID" value="SVE08788.1"/>
    <property type="molecule type" value="Genomic_DNA"/>
</dbReference>